<dbReference type="InterPro" id="IPR011010">
    <property type="entry name" value="DNA_brk_join_enz"/>
</dbReference>
<dbReference type="GO" id="GO:0003677">
    <property type="term" value="F:DNA binding"/>
    <property type="evidence" value="ECO:0007669"/>
    <property type="project" value="UniProtKB-KW"/>
</dbReference>
<feature type="region of interest" description="Disordered" evidence="3">
    <location>
        <begin position="1518"/>
        <end position="1568"/>
    </location>
</feature>
<dbReference type="SUPFAM" id="SSF47823">
    <property type="entry name" value="lambda integrase-like, N-terminal domain"/>
    <property type="match status" value="1"/>
</dbReference>
<evidence type="ECO:0000256" key="2">
    <source>
        <dbReference type="ARBA" id="ARBA00023172"/>
    </source>
</evidence>
<feature type="compositionally biased region" description="Basic and acidic residues" evidence="3">
    <location>
        <begin position="442"/>
        <end position="462"/>
    </location>
</feature>
<organism evidence="4 5">
    <name type="scientific">Cymbomonas tetramitiformis</name>
    <dbReference type="NCBI Taxonomy" id="36881"/>
    <lineage>
        <taxon>Eukaryota</taxon>
        <taxon>Viridiplantae</taxon>
        <taxon>Chlorophyta</taxon>
        <taxon>Pyramimonadophyceae</taxon>
        <taxon>Pyramimonadales</taxon>
        <taxon>Pyramimonadaceae</taxon>
        <taxon>Cymbomonas</taxon>
    </lineage>
</organism>
<dbReference type="PANTHER" id="PTHR34605">
    <property type="entry name" value="PHAGE_INTEGRASE DOMAIN-CONTAINING PROTEIN"/>
    <property type="match status" value="1"/>
</dbReference>
<dbReference type="InterPro" id="IPR013762">
    <property type="entry name" value="Integrase-like_cat_sf"/>
</dbReference>
<accession>A0AAE0EPV1</accession>
<dbReference type="SUPFAM" id="SSF56672">
    <property type="entry name" value="DNA/RNA polymerases"/>
    <property type="match status" value="1"/>
</dbReference>
<dbReference type="PANTHER" id="PTHR34605:SF5">
    <property type="entry name" value="INTEGRASE_RECOMBINASE XERD HOMOLOG"/>
    <property type="match status" value="1"/>
</dbReference>
<dbReference type="Gene3D" id="1.10.150.130">
    <property type="match status" value="1"/>
</dbReference>
<dbReference type="GO" id="GO:0015074">
    <property type="term" value="P:DNA integration"/>
    <property type="evidence" value="ECO:0007669"/>
    <property type="project" value="InterPro"/>
</dbReference>
<sequence length="1584" mass="176458">MAAATGNVALWTEPRMKVQLQKLRKSSDLGARTRVATWQKQRDQIMAWVAEHVSELQEVPAAVEDLTEELIEAELFTVDVAGALTPGPWTVSAGTWAARKDIEAERFSAVAEWARAILALRMPTPTTAAPGAIAGGSSGAVQSGVVTTHAATAGGSGAVDSNGMPMPIAAHAFEPLVFVLPELRAEECELDELPPGAEATLEHWRAFVHLLQARVGEIQRFVKSQRPTVPISDVMAASFFRKRKRVTFEGEEEEVRAAGGGHGALPPLDAARRDRLATLGAGFRTVDEEQLARALRGELAPEDVVRPPGGGPPLTAVPSRGPLAGIDLVVSPVQRLLQEDEGRLKLKDGELTMVAKKKKCKDFAEWGRVFLCILCEAPAEARDDLMDFVEWARTIAAEFSFYHFNEFYEHLVRQVQRSATGISLDGYDRVWRVYTQTTGLKEKGVKKPRDRYSWRRDAEEQPRPTVPGDAGGGKGKGKGAGERVPVTAPDPMVEADAELEFGQPIAVEDIGAVDAHVGCGPPDVEDGGDVPLVSPGGADTSGRWWADLREDEFIPVWDVLGGPCRHTRVPMAWEVERRAPLPVTQMSPGAWASALEPGRTRCSTRWPQLRADIVLMATIEAMEACGTSENERRCYEEECLRVGFAVPTLTSRAHLVAAAFRGWHDVDFLVRCAACGAGWPSEEIDLDVPYRVPNYVGPEHMDVMREEIRRESTDGHIFLAGWRLPLGVIALGMVEKGIPTVGYLDDFFCVLETREQAEEAMMLLVEFVTFLGFKVNSAKCEGPAQIMEFLGVLLDTSGAVCTASIDEERIAVVVQKAGDLRTQAARGMVARRRLESLLGLLAFCSHVVWGLSLYTRRGFNFLAATTGRRMVRLPRPVLDDLAVLEQVVRRYNGRRVLLERRLVDQRHFATDASGTLGFGGVWERLFFMLSWGDLARLPQRPWFPRRSDCRSSWSINYMELFAVWWALVLWGHKMSGTTVVVRIDNQSAMYQEFGPFTVDSCVAVSRANSYCYHSWSQKEDARVQRFDGHNAWGNLPFSIMVEIIKNFLRCKRRQQWGTAACFLVPVWDGNDGWELVKSLPGVFKVELQREAERYRAEALAPETRRCYGTGNGTSGTFLVPCWEGNPGYELVMSLPEVFRVKRRWEARSTLFTAPSPEGGGRTFWGKTRFAVMVVHCPPGPVVWTDSELTDEVLDRVEAFTAALQAECYAFNTQCSYSTGVRSFVSFCIAGRRRNFLEEMLPASDEVLAKWVVFMVIDQLVKPSTAKQYTSGVRALHLQLKFEWTPVRERWPVWAALQGCRKRWDTPSKQVMPVGFDELLQMQLMVDPNNFNDLTVFDAMVTAFFFFFRKDNVSIDKADAWNPRGHLCRCDVSFCDSGLVVVIRVRHSKTIQAGERYHTVSAHAVPGSPLCPLAALRRVLASPGLGPEGPLFCTQDAKGKLKPLTHSVFVSTFRRLAQRAGLHPEAYSGHSFRRGGATTAFRLQPVLRLPRRLFKHGSDSRIDKVFDLALQWEQEDLLEAEKDDDLGEDDVEEEEAEEEEPGEHDSPLKRKRATPRATPSRQPTGKILSKITQAPFHVLTLARRV</sequence>
<dbReference type="InterPro" id="IPR043502">
    <property type="entry name" value="DNA/RNA_pol_sf"/>
</dbReference>
<gene>
    <name evidence="4" type="ORF">CYMTET_55357</name>
</gene>
<comment type="caution">
    <text evidence="4">The sequence shown here is derived from an EMBL/GenBank/DDBJ whole genome shotgun (WGS) entry which is preliminary data.</text>
</comment>
<evidence type="ECO:0000313" key="5">
    <source>
        <dbReference type="Proteomes" id="UP001190700"/>
    </source>
</evidence>
<keyword evidence="1" id="KW-0238">DNA-binding</keyword>
<evidence type="ECO:0000256" key="1">
    <source>
        <dbReference type="ARBA" id="ARBA00023125"/>
    </source>
</evidence>
<dbReference type="SUPFAM" id="SSF56349">
    <property type="entry name" value="DNA breaking-rejoining enzymes"/>
    <property type="match status" value="1"/>
</dbReference>
<evidence type="ECO:0000313" key="4">
    <source>
        <dbReference type="EMBL" id="KAK3234415.1"/>
    </source>
</evidence>
<feature type="region of interest" description="Disordered" evidence="3">
    <location>
        <begin position="442"/>
        <end position="487"/>
    </location>
</feature>
<reference evidence="4 5" key="1">
    <citation type="journal article" date="2015" name="Genome Biol. Evol.">
        <title>Comparative Genomics of a Bacterivorous Green Alga Reveals Evolutionary Causalities and Consequences of Phago-Mixotrophic Mode of Nutrition.</title>
        <authorList>
            <person name="Burns J.A."/>
            <person name="Paasch A."/>
            <person name="Narechania A."/>
            <person name="Kim E."/>
        </authorList>
    </citation>
    <scope>NUCLEOTIDE SEQUENCE [LARGE SCALE GENOMIC DNA]</scope>
    <source>
        <strain evidence="4 5">PLY_AMNH</strain>
    </source>
</reference>
<keyword evidence="5" id="KW-1185">Reference proteome</keyword>
<evidence type="ECO:0000256" key="3">
    <source>
        <dbReference type="SAM" id="MobiDB-lite"/>
    </source>
</evidence>
<dbReference type="InterPro" id="IPR052925">
    <property type="entry name" value="Phage_Integrase-like_Recomb"/>
</dbReference>
<feature type="compositionally biased region" description="Acidic residues" evidence="3">
    <location>
        <begin position="1518"/>
        <end position="1541"/>
    </location>
</feature>
<protein>
    <submittedName>
        <fullName evidence="4">Uncharacterized protein</fullName>
    </submittedName>
</protein>
<dbReference type="InterPro" id="IPR010998">
    <property type="entry name" value="Integrase_recombinase_N"/>
</dbReference>
<name>A0AAE0EPV1_9CHLO</name>
<dbReference type="Proteomes" id="UP001190700">
    <property type="component" value="Unassembled WGS sequence"/>
</dbReference>
<keyword evidence="2" id="KW-0233">DNA recombination</keyword>
<dbReference type="Gene3D" id="1.10.443.10">
    <property type="entry name" value="Intergrase catalytic core"/>
    <property type="match status" value="1"/>
</dbReference>
<proteinExistence type="predicted"/>
<dbReference type="EMBL" id="LGRX02035499">
    <property type="protein sequence ID" value="KAK3234415.1"/>
    <property type="molecule type" value="Genomic_DNA"/>
</dbReference>
<dbReference type="GO" id="GO:0006310">
    <property type="term" value="P:DNA recombination"/>
    <property type="evidence" value="ECO:0007669"/>
    <property type="project" value="UniProtKB-KW"/>
</dbReference>